<evidence type="ECO:0000313" key="2">
    <source>
        <dbReference type="Proteomes" id="UP001060215"/>
    </source>
</evidence>
<gene>
    <name evidence="1" type="ORF">LOK49_LG02G00700</name>
</gene>
<accession>A0ACC0IQ67</accession>
<protein>
    <submittedName>
        <fullName evidence="1">Meiosis-specific protein ASY1</fullName>
    </submittedName>
</protein>
<comment type="caution">
    <text evidence="1">The sequence shown here is derived from an EMBL/GenBank/DDBJ whole genome shotgun (WGS) entry which is preliminary data.</text>
</comment>
<evidence type="ECO:0000313" key="1">
    <source>
        <dbReference type="EMBL" id="KAI8027760.1"/>
    </source>
</evidence>
<organism evidence="1 2">
    <name type="scientific">Camellia lanceoleosa</name>
    <dbReference type="NCBI Taxonomy" id="1840588"/>
    <lineage>
        <taxon>Eukaryota</taxon>
        <taxon>Viridiplantae</taxon>
        <taxon>Streptophyta</taxon>
        <taxon>Embryophyta</taxon>
        <taxon>Tracheophyta</taxon>
        <taxon>Spermatophyta</taxon>
        <taxon>Magnoliopsida</taxon>
        <taxon>eudicotyledons</taxon>
        <taxon>Gunneridae</taxon>
        <taxon>Pentapetalae</taxon>
        <taxon>asterids</taxon>
        <taxon>Ericales</taxon>
        <taxon>Theaceae</taxon>
        <taxon>Camellia</taxon>
    </lineage>
</organism>
<proteinExistence type="predicted"/>
<name>A0ACC0IQ67_9ERIC</name>
<sequence>MHSPSKTNVRAQVATDVGNVNNKHFVLALKVKSMLDPCEDENDDIQDDDMSLGADFVQRDEHSESVSEIRSRIVMIMDDMVDEGKRVIHSDLTEKKLKEVKKVLDIDAMDLDINESHNKPNHVEFQKIGINRDMSTCGMLHSIGSDLTHTWGKSETHQNGSIRSKQNGLRARDYGNTPQVELSFEGIFVNSLEAKDAISRSVRIQTHVVVQMRQDLLRYKHILSADDHYCGGKSKGVIYALEVAKSAGLSIDLRRELKGRQLVKLLIEDPLNGGGLAEASRFLSSLRDTDDALPVAMGAMQFVVA</sequence>
<keyword evidence="2" id="KW-1185">Reference proteome</keyword>
<dbReference type="EMBL" id="CM045760">
    <property type="protein sequence ID" value="KAI8027760.1"/>
    <property type="molecule type" value="Genomic_DNA"/>
</dbReference>
<reference evidence="1 2" key="1">
    <citation type="journal article" date="2022" name="Plant J.">
        <title>Chromosome-level genome of Camellia lanceoleosa provides a valuable resource for understanding genome evolution and self-incompatibility.</title>
        <authorList>
            <person name="Gong W."/>
            <person name="Xiao S."/>
            <person name="Wang L."/>
            <person name="Liao Z."/>
            <person name="Chang Y."/>
            <person name="Mo W."/>
            <person name="Hu G."/>
            <person name="Li W."/>
            <person name="Zhao G."/>
            <person name="Zhu H."/>
            <person name="Hu X."/>
            <person name="Ji K."/>
            <person name="Xiang X."/>
            <person name="Song Q."/>
            <person name="Yuan D."/>
            <person name="Jin S."/>
            <person name="Zhang L."/>
        </authorList>
    </citation>
    <scope>NUCLEOTIDE SEQUENCE [LARGE SCALE GENOMIC DNA]</scope>
    <source>
        <strain evidence="1">SQ_2022a</strain>
    </source>
</reference>
<dbReference type="Proteomes" id="UP001060215">
    <property type="component" value="Chromosome 3"/>
</dbReference>